<dbReference type="OrthoDB" id="8065733at2759"/>
<dbReference type="Pfam" id="PF05380">
    <property type="entry name" value="Peptidase_A17"/>
    <property type="match status" value="1"/>
</dbReference>
<protein>
    <submittedName>
        <fullName evidence="1">Integrase catalytic domain-containing protein</fullName>
    </submittedName>
</protein>
<sequence>MYVDDLIKGANNTRETLRLSRGAKEIMSKASMNLRKWVTNDRNLVKVFEKENYDIHPILNDSNVTKLKVLGIQWDYQEDSLSVKTTWVSEFLKRKKNTKRFILQTAGKMYDPLGLITPFTVRLKFLLQKLWLMKLQWDAELPSDLNDEWSQWSKELLELSEIRVPRFILDSFDENMEIHVFSDPSQKS</sequence>
<name>A0A8X6U8R5_NEPPI</name>
<comment type="caution">
    <text evidence="1">The sequence shown here is derived from an EMBL/GenBank/DDBJ whole genome shotgun (WGS) entry which is preliminary data.</text>
</comment>
<dbReference type="EMBL" id="BMAW01024902">
    <property type="protein sequence ID" value="GFT90024.1"/>
    <property type="molecule type" value="Genomic_DNA"/>
</dbReference>
<proteinExistence type="predicted"/>
<keyword evidence="2" id="KW-1185">Reference proteome</keyword>
<evidence type="ECO:0000313" key="1">
    <source>
        <dbReference type="EMBL" id="GFT90024.1"/>
    </source>
</evidence>
<accession>A0A8X6U8R5</accession>
<dbReference type="InterPro" id="IPR008042">
    <property type="entry name" value="Retrotrans_Pao"/>
</dbReference>
<dbReference type="AlphaFoldDB" id="A0A8X6U8R5"/>
<reference evidence="1" key="1">
    <citation type="submission" date="2020-08" db="EMBL/GenBank/DDBJ databases">
        <title>Multicomponent nature underlies the extraordinary mechanical properties of spider dragline silk.</title>
        <authorList>
            <person name="Kono N."/>
            <person name="Nakamura H."/>
            <person name="Mori M."/>
            <person name="Yoshida Y."/>
            <person name="Ohtoshi R."/>
            <person name="Malay A.D."/>
            <person name="Moran D.A.P."/>
            <person name="Tomita M."/>
            <person name="Numata K."/>
            <person name="Arakawa K."/>
        </authorList>
    </citation>
    <scope>NUCLEOTIDE SEQUENCE</scope>
</reference>
<evidence type="ECO:0000313" key="2">
    <source>
        <dbReference type="Proteomes" id="UP000887013"/>
    </source>
</evidence>
<dbReference type="Proteomes" id="UP000887013">
    <property type="component" value="Unassembled WGS sequence"/>
</dbReference>
<dbReference type="PANTHER" id="PTHR47331">
    <property type="entry name" value="PHD-TYPE DOMAIN-CONTAINING PROTEIN"/>
    <property type="match status" value="1"/>
</dbReference>
<organism evidence="1 2">
    <name type="scientific">Nephila pilipes</name>
    <name type="common">Giant wood spider</name>
    <name type="synonym">Nephila maculata</name>
    <dbReference type="NCBI Taxonomy" id="299642"/>
    <lineage>
        <taxon>Eukaryota</taxon>
        <taxon>Metazoa</taxon>
        <taxon>Ecdysozoa</taxon>
        <taxon>Arthropoda</taxon>
        <taxon>Chelicerata</taxon>
        <taxon>Arachnida</taxon>
        <taxon>Araneae</taxon>
        <taxon>Araneomorphae</taxon>
        <taxon>Entelegynae</taxon>
        <taxon>Araneoidea</taxon>
        <taxon>Nephilidae</taxon>
        <taxon>Nephila</taxon>
    </lineage>
</organism>
<gene>
    <name evidence="1" type="primary">AVEN_95668_1</name>
    <name evidence="1" type="ORF">NPIL_86631</name>
</gene>